<dbReference type="Proteomes" id="UP000005087">
    <property type="component" value="Chromosome"/>
</dbReference>
<gene>
    <name evidence="1" type="ORF">SacglDRAFT_02518</name>
</gene>
<sequence>MTKVEILSEEEWRAREAAHTDRMRAWTEPHRQRRSRGEKHPVLDFLFTYYSFPPTRLERWQPGPGVVLTGPGARRFLDRPGYRETAEGVTLDLSAFSDRLARNARYSLSLLEAIHSRRARVDCFGLHEWAMVYRTRPEQVRHAQVPLRLGHAGTDAVVESLNVRCSHFDAFRFFTPDARPLNQFTPTRERQRELDQPGCLHVGMDLYKHAYKLDPFVPSELLGDCFALAVEIRELDMRASPYDLSAYGYSPVPIEKAEGRAVYARAQASFARRARPLRERLITLCRTLLTENHHSSC</sequence>
<dbReference type="HOGENOM" id="CLU_053604_0_0_11"/>
<reference evidence="1 2" key="1">
    <citation type="submission" date="2011-09" db="EMBL/GenBank/DDBJ databases">
        <authorList>
            <consortium name="US DOE Joint Genome Institute (JGI-PGF)"/>
            <person name="Lucas S."/>
            <person name="Han J."/>
            <person name="Lapidus A."/>
            <person name="Cheng J.-F."/>
            <person name="Goodwin L."/>
            <person name="Pitluck S."/>
            <person name="Peters L."/>
            <person name="Land M.L."/>
            <person name="Hauser L."/>
            <person name="Brambilla E."/>
            <person name="Klenk H.-P."/>
            <person name="Woyke T.J."/>
        </authorList>
    </citation>
    <scope>NUCLEOTIDE SEQUENCE [LARGE SCALE GENOMIC DNA]</scope>
    <source>
        <strain evidence="1 2">K62</strain>
    </source>
</reference>
<dbReference type="RefSeq" id="WP_005464980.1">
    <property type="nucleotide sequence ID" value="NZ_CM001484.1"/>
</dbReference>
<evidence type="ECO:0008006" key="3">
    <source>
        <dbReference type="Google" id="ProtNLM"/>
    </source>
</evidence>
<protein>
    <recommendedName>
        <fullName evidence="3">3-methyladenine DNA glycosylase</fullName>
    </recommendedName>
</protein>
<keyword evidence="2" id="KW-1185">Reference proteome</keyword>
<name>I1D386_9PSEU</name>
<dbReference type="EMBL" id="CM001484">
    <property type="protein sequence ID" value="EIE99410.1"/>
    <property type="molecule type" value="Genomic_DNA"/>
</dbReference>
<dbReference type="eggNOG" id="ENOG502Z7SZ">
    <property type="taxonomic scope" value="Bacteria"/>
</dbReference>
<dbReference type="STRING" id="928724.SacglDRAFT_02518"/>
<proteinExistence type="predicted"/>
<evidence type="ECO:0000313" key="2">
    <source>
        <dbReference type="Proteomes" id="UP000005087"/>
    </source>
</evidence>
<evidence type="ECO:0000313" key="1">
    <source>
        <dbReference type="EMBL" id="EIE99410.1"/>
    </source>
</evidence>
<accession>I1D386</accession>
<reference evidence="2" key="2">
    <citation type="submission" date="2012-01" db="EMBL/GenBank/DDBJ databases">
        <title>Noncontiguous Finished sequence of chromosome of Saccharomonospora glauca K62.</title>
        <authorList>
            <consortium name="US DOE Joint Genome Institute"/>
            <person name="Lucas S."/>
            <person name="Han J."/>
            <person name="Lapidus A."/>
            <person name="Cheng J.-F."/>
            <person name="Goodwin L."/>
            <person name="Pitluck S."/>
            <person name="Peters L."/>
            <person name="Mikhailova N."/>
            <person name="Held B."/>
            <person name="Detter J.C."/>
            <person name="Han C."/>
            <person name="Tapia R."/>
            <person name="Land M."/>
            <person name="Hauser L."/>
            <person name="Kyrpides N."/>
            <person name="Ivanova N."/>
            <person name="Pagani I."/>
            <person name="Brambilla E.-M."/>
            <person name="Klenk H.-P."/>
            <person name="Woyke T."/>
        </authorList>
    </citation>
    <scope>NUCLEOTIDE SEQUENCE [LARGE SCALE GENOMIC DNA]</scope>
    <source>
        <strain evidence="2">K62</strain>
    </source>
</reference>
<dbReference type="AlphaFoldDB" id="I1D386"/>
<organism evidence="1 2">
    <name type="scientific">Saccharomonospora glauca K62</name>
    <dbReference type="NCBI Taxonomy" id="928724"/>
    <lineage>
        <taxon>Bacteria</taxon>
        <taxon>Bacillati</taxon>
        <taxon>Actinomycetota</taxon>
        <taxon>Actinomycetes</taxon>
        <taxon>Pseudonocardiales</taxon>
        <taxon>Pseudonocardiaceae</taxon>
        <taxon>Saccharomonospora</taxon>
    </lineage>
</organism>
<dbReference type="OrthoDB" id="9790578at2"/>